<dbReference type="GO" id="GO:0008897">
    <property type="term" value="F:holo-[acyl-carrier-protein] synthase activity"/>
    <property type="evidence" value="ECO:0007669"/>
    <property type="project" value="InterPro"/>
</dbReference>
<comment type="similarity">
    <text evidence="1">Belongs to the P-Pant transferase superfamily. Gsp/Sfp/HetI/AcpT family.</text>
</comment>
<dbReference type="PANTHER" id="PTHR12215:SF10">
    <property type="entry name" value="L-AMINOADIPATE-SEMIALDEHYDE DEHYDROGENASE-PHOSPHOPANTETHEINYL TRANSFERASE"/>
    <property type="match status" value="1"/>
</dbReference>
<keyword evidence="5" id="KW-1185">Reference proteome</keyword>
<evidence type="ECO:0000313" key="5">
    <source>
        <dbReference type="Proteomes" id="UP000094969"/>
    </source>
</evidence>
<keyword evidence="2" id="KW-0808">Transferase</keyword>
<evidence type="ECO:0000259" key="3">
    <source>
        <dbReference type="Pfam" id="PF01648"/>
    </source>
</evidence>
<gene>
    <name evidence="4" type="ORF">BHK69_11545</name>
</gene>
<dbReference type="GO" id="GO:0005829">
    <property type="term" value="C:cytosol"/>
    <property type="evidence" value="ECO:0007669"/>
    <property type="project" value="TreeGrafter"/>
</dbReference>
<dbReference type="AlphaFoldDB" id="A0A1D7U0Y6"/>
<proteinExistence type="inferred from homology"/>
<evidence type="ECO:0000313" key="4">
    <source>
        <dbReference type="EMBL" id="AOO81010.1"/>
    </source>
</evidence>
<dbReference type="InterPro" id="IPR008278">
    <property type="entry name" value="4-PPantetheinyl_Trfase_dom"/>
</dbReference>
<dbReference type="GO" id="GO:0019878">
    <property type="term" value="P:lysine biosynthetic process via aminoadipic acid"/>
    <property type="evidence" value="ECO:0007669"/>
    <property type="project" value="TreeGrafter"/>
</dbReference>
<dbReference type="Pfam" id="PF01648">
    <property type="entry name" value="ACPS"/>
    <property type="match status" value="1"/>
</dbReference>
<protein>
    <recommendedName>
        <fullName evidence="3">4'-phosphopantetheinyl transferase domain-containing protein</fullName>
    </recommendedName>
</protein>
<dbReference type="STRING" id="1526658.BHK69_11545"/>
<name>A0A1D7U0Y6_9HYPH</name>
<dbReference type="OrthoDB" id="9808281at2"/>
<organism evidence="4 5">
    <name type="scientific">Bosea vaviloviae</name>
    <dbReference type="NCBI Taxonomy" id="1526658"/>
    <lineage>
        <taxon>Bacteria</taxon>
        <taxon>Pseudomonadati</taxon>
        <taxon>Pseudomonadota</taxon>
        <taxon>Alphaproteobacteria</taxon>
        <taxon>Hyphomicrobiales</taxon>
        <taxon>Boseaceae</taxon>
        <taxon>Bosea</taxon>
    </lineage>
</organism>
<dbReference type="PANTHER" id="PTHR12215">
    <property type="entry name" value="PHOSPHOPANTETHEINE TRANSFERASE"/>
    <property type="match status" value="1"/>
</dbReference>
<evidence type="ECO:0000256" key="1">
    <source>
        <dbReference type="ARBA" id="ARBA00010990"/>
    </source>
</evidence>
<feature type="domain" description="4'-phosphopantetheinyl transferase" evidence="3">
    <location>
        <begin position="93"/>
        <end position="170"/>
    </location>
</feature>
<dbReference type="EMBL" id="CP017147">
    <property type="protein sequence ID" value="AOO81010.1"/>
    <property type="molecule type" value="Genomic_DNA"/>
</dbReference>
<dbReference type="SUPFAM" id="SSF56214">
    <property type="entry name" value="4'-phosphopantetheinyl transferase"/>
    <property type="match status" value="2"/>
</dbReference>
<accession>A0A1D7U0Y6</accession>
<reference evidence="4 5" key="1">
    <citation type="journal article" date="2015" name="Antonie Van Leeuwenhoek">
        <title>Bosea vaviloviae sp. nov., a new species of slow-growing rhizobia isolated from nodules of the relict species Vavilovia formosa (Stev.) Fed.</title>
        <authorList>
            <person name="Safronova V.I."/>
            <person name="Kuznetsova I.G."/>
            <person name="Sazanova A.L."/>
            <person name="Kimeklis A.K."/>
            <person name="Belimov A.A."/>
            <person name="Andronov E.E."/>
            <person name="Pinaev A.G."/>
            <person name="Chizhevskaya E.P."/>
            <person name="Pukhaev A.R."/>
            <person name="Popov K.P."/>
            <person name="Willems A."/>
            <person name="Tikhonovich I.A."/>
        </authorList>
    </citation>
    <scope>NUCLEOTIDE SEQUENCE [LARGE SCALE GENOMIC DNA]</scope>
    <source>
        <strain evidence="4 5">Vaf18</strain>
    </source>
</reference>
<dbReference type="InterPro" id="IPR050559">
    <property type="entry name" value="P-Pant_transferase_sf"/>
</dbReference>
<dbReference type="RefSeq" id="WP_069690225.1">
    <property type="nucleotide sequence ID" value="NZ_CP017147.1"/>
</dbReference>
<sequence>MHWLTSPIAAPALPATWLIATGASPANLAERSALRREMARRIIAAQLCLPIEAIAIGHDERGRPLLARPTAAGLHLSLATRAGFVALALAQHPVGVDVERVEPLAALPLAILHPQEREALLALPEPTRPLAFAQLWAAKEAYVKALGTGFARAPESFAITLTSPEAFDVADPERPGTSRGTRRIIKNGGQESLAAAVVVLG</sequence>
<dbReference type="Proteomes" id="UP000094969">
    <property type="component" value="Chromosome"/>
</dbReference>
<dbReference type="InterPro" id="IPR037143">
    <property type="entry name" value="4-PPantetheinyl_Trfase_dom_sf"/>
</dbReference>
<dbReference type="KEGG" id="bvv:BHK69_11545"/>
<dbReference type="GO" id="GO:0000287">
    <property type="term" value="F:magnesium ion binding"/>
    <property type="evidence" value="ECO:0007669"/>
    <property type="project" value="InterPro"/>
</dbReference>
<evidence type="ECO:0000256" key="2">
    <source>
        <dbReference type="ARBA" id="ARBA00022679"/>
    </source>
</evidence>
<dbReference type="Gene3D" id="3.90.470.20">
    <property type="entry name" value="4'-phosphopantetheinyl transferase domain"/>
    <property type="match status" value="1"/>
</dbReference>